<evidence type="ECO:0000313" key="2">
    <source>
        <dbReference type="Proteomes" id="UP000031473"/>
    </source>
</evidence>
<dbReference type="NCBIfam" id="NF047658">
    <property type="entry name" value="HYC_CC_PP"/>
    <property type="match status" value="1"/>
</dbReference>
<name>A0A0C1F1X1_9FLAO</name>
<organism evidence="1 2">
    <name type="scientific">Kaistella jeonii</name>
    <dbReference type="NCBI Taxonomy" id="266749"/>
    <lineage>
        <taxon>Bacteria</taxon>
        <taxon>Pseudomonadati</taxon>
        <taxon>Bacteroidota</taxon>
        <taxon>Flavobacteriia</taxon>
        <taxon>Flavobacteriales</taxon>
        <taxon>Weeksellaceae</taxon>
        <taxon>Chryseobacterium group</taxon>
        <taxon>Kaistella</taxon>
    </lineage>
</organism>
<gene>
    <name evidence="1" type="ORF">OA86_14175</name>
</gene>
<proteinExistence type="predicted"/>
<dbReference type="InterPro" id="IPR058060">
    <property type="entry name" value="HYC_CC_PP"/>
</dbReference>
<accession>A0A0C1F1X1</accession>
<dbReference type="InterPro" id="IPR058512">
    <property type="entry name" value="DUF8199"/>
</dbReference>
<protein>
    <submittedName>
        <fullName evidence="1">Uncharacterized protein</fullName>
    </submittedName>
</protein>
<keyword evidence="2" id="KW-1185">Reference proteome</keyword>
<dbReference type="Pfam" id="PF26622">
    <property type="entry name" value="DUF8199"/>
    <property type="match status" value="1"/>
</dbReference>
<dbReference type="OrthoDB" id="676308at2"/>
<evidence type="ECO:0000313" key="1">
    <source>
        <dbReference type="EMBL" id="KIA85963.1"/>
    </source>
</evidence>
<comment type="caution">
    <text evidence="1">The sequence shown here is derived from an EMBL/GenBank/DDBJ whole genome shotgun (WGS) entry which is preliminary data.</text>
</comment>
<dbReference type="RefSeq" id="WP_039354611.1">
    <property type="nucleotide sequence ID" value="NZ_FOLA01000017.1"/>
</dbReference>
<sequence length="125" mass="14094">MKKILAIMFTVFYFGFSSGMVYNVHYCLDQIFVSSASSSNTCDLCGTKKEKDCCKSEIKILKTDVAQKADVSFINDSPLVAIVPELFYAEFLIPVVERNHFSVQVNAPPDKAELPLFISYCNFRI</sequence>
<dbReference type="AlphaFoldDB" id="A0A0C1F1X1"/>
<dbReference type="Proteomes" id="UP000031473">
    <property type="component" value="Unassembled WGS sequence"/>
</dbReference>
<dbReference type="EMBL" id="JSYL01000016">
    <property type="protein sequence ID" value="KIA85963.1"/>
    <property type="molecule type" value="Genomic_DNA"/>
</dbReference>
<reference evidence="1 2" key="1">
    <citation type="submission" date="2014-10" db="EMBL/GenBank/DDBJ databases">
        <title>Kaistella jeonii genome.</title>
        <authorList>
            <person name="Clayton J.T."/>
            <person name="Newman J.D."/>
        </authorList>
    </citation>
    <scope>NUCLEOTIDE SEQUENCE [LARGE SCALE GENOMIC DNA]</scope>
    <source>
        <strain evidence="1 2">DSM 17048</strain>
    </source>
</reference>